<keyword evidence="5 10" id="KW-0808">Transferase</keyword>
<dbReference type="Gene3D" id="3.40.50.11380">
    <property type="match status" value="1"/>
</dbReference>
<evidence type="ECO:0000256" key="2">
    <source>
        <dbReference type="ARBA" id="ARBA00005386"/>
    </source>
</evidence>
<evidence type="ECO:0000256" key="6">
    <source>
        <dbReference type="ARBA" id="ARBA00022737"/>
    </source>
</evidence>
<feature type="domain" description="O-GlcNAc transferase C-terminal" evidence="9">
    <location>
        <begin position="281"/>
        <end position="446"/>
    </location>
</feature>
<feature type="repeat" description="TPR" evidence="8">
    <location>
        <begin position="96"/>
        <end position="129"/>
    </location>
</feature>
<dbReference type="SUPFAM" id="SSF48452">
    <property type="entry name" value="TPR-like"/>
    <property type="match status" value="2"/>
</dbReference>
<dbReference type="PANTHER" id="PTHR44998:SF1">
    <property type="entry name" value="UDP-N-ACETYLGLUCOSAMINE--PEPTIDE N-ACETYLGLUCOSAMINYLTRANSFERASE 110 KDA SUBUNIT"/>
    <property type="match status" value="1"/>
</dbReference>
<dbReference type="InterPro" id="IPR011990">
    <property type="entry name" value="TPR-like_helical_dom_sf"/>
</dbReference>
<dbReference type="InterPro" id="IPR029489">
    <property type="entry name" value="OGT/SEC/SPY_C"/>
</dbReference>
<reference evidence="10" key="1">
    <citation type="submission" date="2022-10" db="EMBL/GenBank/DDBJ databases">
        <title>Characterization and whole genome sequencing of a new Roseateles species, isolated from fresh water.</title>
        <authorList>
            <person name="Guliayeva D.Y."/>
            <person name="Akhremchuk A.E."/>
            <person name="Sikolenko M.A."/>
            <person name="Valentovich L.N."/>
            <person name="Sidarenka A.V."/>
        </authorList>
    </citation>
    <scope>NUCLEOTIDE SEQUENCE</scope>
    <source>
        <strain evidence="10">BIM B-1768</strain>
    </source>
</reference>
<evidence type="ECO:0000256" key="4">
    <source>
        <dbReference type="ARBA" id="ARBA00022676"/>
    </source>
</evidence>
<organism evidence="10 11">
    <name type="scientific">Roseateles amylovorans</name>
    <dbReference type="NCBI Taxonomy" id="2978473"/>
    <lineage>
        <taxon>Bacteria</taxon>
        <taxon>Pseudomonadati</taxon>
        <taxon>Pseudomonadota</taxon>
        <taxon>Betaproteobacteria</taxon>
        <taxon>Burkholderiales</taxon>
        <taxon>Sphaerotilaceae</taxon>
        <taxon>Roseateles</taxon>
    </lineage>
</organism>
<evidence type="ECO:0000256" key="3">
    <source>
        <dbReference type="ARBA" id="ARBA00011970"/>
    </source>
</evidence>
<dbReference type="SMART" id="SM00028">
    <property type="entry name" value="TPR"/>
    <property type="match status" value="3"/>
</dbReference>
<evidence type="ECO:0000313" key="10">
    <source>
        <dbReference type="EMBL" id="UXH76863.1"/>
    </source>
</evidence>
<evidence type="ECO:0000256" key="5">
    <source>
        <dbReference type="ARBA" id="ARBA00022679"/>
    </source>
</evidence>
<dbReference type="SUPFAM" id="SSF53756">
    <property type="entry name" value="UDP-Glycosyltransferase/glycogen phosphorylase"/>
    <property type="match status" value="1"/>
</dbReference>
<comment type="similarity">
    <text evidence="2">Belongs to the glycosyltransferase 41 family. O-GlcNAc transferase subfamily.</text>
</comment>
<dbReference type="PANTHER" id="PTHR44998">
    <property type="match status" value="1"/>
</dbReference>
<evidence type="ECO:0000313" key="11">
    <source>
        <dbReference type="Proteomes" id="UP001064933"/>
    </source>
</evidence>
<dbReference type="Gene3D" id="3.40.50.2000">
    <property type="entry name" value="Glycogen Phosphorylase B"/>
    <property type="match status" value="1"/>
</dbReference>
<dbReference type="Pfam" id="PF13844">
    <property type="entry name" value="Glyco_transf_41"/>
    <property type="match status" value="2"/>
</dbReference>
<evidence type="ECO:0000256" key="7">
    <source>
        <dbReference type="ARBA" id="ARBA00022803"/>
    </source>
</evidence>
<keyword evidence="4" id="KW-0328">Glycosyltransferase</keyword>
<dbReference type="EMBL" id="CP104562">
    <property type="protein sequence ID" value="UXH76863.1"/>
    <property type="molecule type" value="Genomic_DNA"/>
</dbReference>
<gene>
    <name evidence="10" type="ORF">N4261_17745</name>
</gene>
<name>A0ABY6AZZ1_9BURK</name>
<protein>
    <recommendedName>
        <fullName evidence="3">protein O-GlcNAc transferase</fullName>
        <ecNumber evidence="3">2.4.1.255</ecNumber>
    </recommendedName>
</protein>
<evidence type="ECO:0000259" key="9">
    <source>
        <dbReference type="Pfam" id="PF13844"/>
    </source>
</evidence>
<dbReference type="EC" id="2.4.1.255" evidence="3"/>
<dbReference type="PROSITE" id="PS50005">
    <property type="entry name" value="TPR"/>
    <property type="match status" value="1"/>
</dbReference>
<dbReference type="InterPro" id="IPR019734">
    <property type="entry name" value="TPR_rpt"/>
</dbReference>
<comment type="pathway">
    <text evidence="1">Protein modification; protein glycosylation.</text>
</comment>
<keyword evidence="7 8" id="KW-0802">TPR repeat</keyword>
<accession>A0ABY6AZZ1</accession>
<keyword evidence="11" id="KW-1185">Reference proteome</keyword>
<keyword evidence="6" id="KW-0677">Repeat</keyword>
<dbReference type="GO" id="GO:0016740">
    <property type="term" value="F:transferase activity"/>
    <property type="evidence" value="ECO:0007669"/>
    <property type="project" value="UniProtKB-KW"/>
</dbReference>
<feature type="domain" description="O-GlcNAc transferase C-terminal" evidence="9">
    <location>
        <begin position="453"/>
        <end position="638"/>
    </location>
</feature>
<sequence length="652" mass="73122">MRSHPAADGLIRLAQRPVNMDITQPSMQNLSVPAPLAPEWEQLLSRARDGSLPLPELMDRGNFFQGQNLGEAAALLYEVWLEAVGQTGQQPAAAQLVALYNWGTVLGNIQQHQRAEQAYLRALAISPSFAQARLNLGHQLEHQSRIEDALAAWRAVYDNDQPMEALGADLLGLRTHALNNAARVLELQRSYEESEALMVRSLTLKSDQTDVMQHYVHIRQKQCKWPVYQPFGEVTHNQLLLATSLLATLSATDDPALQMGAAQRFVYEKVSKPKDGPLWRHPVSVAARQQGDKIKIGYLSGDLCMHAVGLLTAELYELHDRSRFEIHAFCWSREDGTSLRRRLLQSMDKVWRINAMDDATAAKVIAQTGIDVLVDLQGLTSGARPNILAHRPAPVQVSYLGLPATALLPGVDWMLADRFVMPPEYLPYCSEKPIYLPHCYQVSDRQREVGATPTRAQYGLPDDGFVFCSFNNNHKMNAEMFSAWMRILSRVPNSVLWLLADNEWAKANLQREAQAGGVDPARLIFAPRVAPPDYLARFQLPDLVLDTFPYNAGTTASDCLWMGTPILTRSGRSYISRMCGSLLTAVGLPDLITFSLEEYVERAVQIGLNPGRARSYKRYLRDEGRHSPLFDVPQMVRDIEREFEQLALAHRQ</sequence>
<dbReference type="Proteomes" id="UP001064933">
    <property type="component" value="Chromosome"/>
</dbReference>
<evidence type="ECO:0000256" key="8">
    <source>
        <dbReference type="PROSITE-ProRule" id="PRU00339"/>
    </source>
</evidence>
<evidence type="ECO:0000256" key="1">
    <source>
        <dbReference type="ARBA" id="ARBA00004922"/>
    </source>
</evidence>
<dbReference type="RefSeq" id="WP_261756604.1">
    <property type="nucleotide sequence ID" value="NZ_CP104562.2"/>
</dbReference>
<proteinExistence type="inferred from homology"/>
<dbReference type="Gene3D" id="1.25.40.10">
    <property type="entry name" value="Tetratricopeptide repeat domain"/>
    <property type="match status" value="1"/>
</dbReference>